<feature type="transmembrane region" description="Helical" evidence="1">
    <location>
        <begin position="67"/>
        <end position="88"/>
    </location>
</feature>
<evidence type="ECO:0000256" key="1">
    <source>
        <dbReference type="SAM" id="Phobius"/>
    </source>
</evidence>
<proteinExistence type="predicted"/>
<dbReference type="WBParaSite" id="Gr19_v10_g6522.t1">
    <property type="protein sequence ID" value="Gr19_v10_g6522.t1"/>
    <property type="gene ID" value="Gr19_v10_g6522"/>
</dbReference>
<dbReference type="AlphaFoldDB" id="A0A914I143"/>
<keyword evidence="2" id="KW-1185">Reference proteome</keyword>
<name>A0A914I143_GLORO</name>
<evidence type="ECO:0000313" key="2">
    <source>
        <dbReference type="Proteomes" id="UP000887572"/>
    </source>
</evidence>
<keyword evidence="1" id="KW-1133">Transmembrane helix</keyword>
<dbReference type="Proteomes" id="UP000887572">
    <property type="component" value="Unplaced"/>
</dbReference>
<accession>A0A914I143</accession>
<feature type="transmembrane region" description="Helical" evidence="1">
    <location>
        <begin position="94"/>
        <end position="113"/>
    </location>
</feature>
<keyword evidence="1" id="KW-0812">Transmembrane</keyword>
<protein>
    <submittedName>
        <fullName evidence="3">MARVEL domain-containing protein</fullName>
    </submittedName>
</protein>
<feature type="transmembrane region" description="Helical" evidence="1">
    <location>
        <begin position="120"/>
        <end position="140"/>
    </location>
</feature>
<evidence type="ECO:0000313" key="3">
    <source>
        <dbReference type="WBParaSite" id="Gr19_v10_g6522.t1"/>
    </source>
</evidence>
<sequence>MDDKSDATNESVAINNASVANNKSPATTGCGSGSNEIGATNLYKYSPYYNKSYVTCCCCVSIETGTYVAAIVLCVIYMISAILEFLGVYVTENIWWGAFGIVLFFACLLVIFAQYARNQWLFLPCLILGLIELILIGYSIKVYLECSRDTLAELKKSSLLRPEHGNECTSMVIGSVLLILLDVWLYSVILRGLLAIREVDRRRSSPHF</sequence>
<reference evidence="3" key="1">
    <citation type="submission" date="2022-11" db="UniProtKB">
        <authorList>
            <consortium name="WormBaseParasite"/>
        </authorList>
    </citation>
    <scope>IDENTIFICATION</scope>
</reference>
<feature type="transmembrane region" description="Helical" evidence="1">
    <location>
        <begin position="171"/>
        <end position="194"/>
    </location>
</feature>
<keyword evidence="1" id="KW-0472">Membrane</keyword>
<organism evidence="2 3">
    <name type="scientific">Globodera rostochiensis</name>
    <name type="common">Golden nematode worm</name>
    <name type="synonym">Heterodera rostochiensis</name>
    <dbReference type="NCBI Taxonomy" id="31243"/>
    <lineage>
        <taxon>Eukaryota</taxon>
        <taxon>Metazoa</taxon>
        <taxon>Ecdysozoa</taxon>
        <taxon>Nematoda</taxon>
        <taxon>Chromadorea</taxon>
        <taxon>Rhabditida</taxon>
        <taxon>Tylenchina</taxon>
        <taxon>Tylenchomorpha</taxon>
        <taxon>Tylenchoidea</taxon>
        <taxon>Heteroderidae</taxon>
        <taxon>Heteroderinae</taxon>
        <taxon>Globodera</taxon>
    </lineage>
</organism>